<organism evidence="9 10">
    <name type="scientific">Robiginitalea myxolifaciens</name>
    <dbReference type="NCBI Taxonomy" id="400055"/>
    <lineage>
        <taxon>Bacteria</taxon>
        <taxon>Pseudomonadati</taxon>
        <taxon>Bacteroidota</taxon>
        <taxon>Flavobacteriia</taxon>
        <taxon>Flavobacteriales</taxon>
        <taxon>Flavobacteriaceae</taxon>
        <taxon>Robiginitalea</taxon>
    </lineage>
</organism>
<evidence type="ECO:0000256" key="1">
    <source>
        <dbReference type="ARBA" id="ARBA00004651"/>
    </source>
</evidence>
<feature type="transmembrane region" description="Helical" evidence="8">
    <location>
        <begin position="175"/>
        <end position="193"/>
    </location>
</feature>
<feature type="transmembrane region" description="Helical" evidence="8">
    <location>
        <begin position="58"/>
        <end position="80"/>
    </location>
</feature>
<dbReference type="EMBL" id="FOYQ01000001">
    <property type="protein sequence ID" value="SFR31325.1"/>
    <property type="molecule type" value="Genomic_DNA"/>
</dbReference>
<dbReference type="PANTHER" id="PTHR22926:SF3">
    <property type="entry name" value="UNDECAPRENYL-PHOSPHATE ALPHA-N-ACETYLGLUCOSAMINYL 1-PHOSPHATE TRANSFERASE"/>
    <property type="match status" value="1"/>
</dbReference>
<dbReference type="InterPro" id="IPR000715">
    <property type="entry name" value="Glycosyl_transferase_4"/>
</dbReference>
<feature type="transmembrane region" description="Helical" evidence="8">
    <location>
        <begin position="12"/>
        <end position="37"/>
    </location>
</feature>
<feature type="binding site" evidence="7">
    <location>
        <position position="229"/>
    </location>
    <ligand>
        <name>Mg(2+)</name>
        <dbReference type="ChEBI" id="CHEBI:18420"/>
    </ligand>
</feature>
<evidence type="ECO:0000256" key="2">
    <source>
        <dbReference type="ARBA" id="ARBA00022475"/>
    </source>
</evidence>
<keyword evidence="4 8" id="KW-0812">Transmembrane</keyword>
<sequence length="434" mass="48307">MPLIYDLSSYLPVLVAVAVVATWIISIRIYPVIIYIVQKKNLMDEPDERSSHIKKVPTLGGVGMFLAFSLALMLFGIFVALEEGELVRLISIVAATIILLFLGIKDDLLVLAPKKKFLGQIFAAAIVILATDVRISSFGGIMGIWELHYFGSVIFTLCVFVVIINAFNLTDGIDGLAGSIATLCSAIFGFFFLVNGEMFLSLVSFTLVGALIGFLSHNFSERQKLFMGDSGSLFLGYMLAYQGVCFVEVSASETALYTVPHAPIILLALLSYPMVDSLRVFAVRIYNGKHPFHADRNHIHHRFVDVGYSHMKATFAISISNVLMVGLIWLINDWDPTVQFFTGLFAGMGLYMWVFVVRTNDELLQYSIDNTIQGKTLGANTINPVEILNRKRLRILKQRLKVEATNNSKKKSDSQFRFITDESKREISKAKQSG</sequence>
<keyword evidence="10" id="KW-1185">Reference proteome</keyword>
<feature type="transmembrane region" description="Helical" evidence="8">
    <location>
        <begin position="231"/>
        <end position="249"/>
    </location>
</feature>
<dbReference type="GO" id="GO:0009103">
    <property type="term" value="P:lipopolysaccharide biosynthetic process"/>
    <property type="evidence" value="ECO:0007669"/>
    <property type="project" value="TreeGrafter"/>
</dbReference>
<keyword evidence="5 8" id="KW-1133">Transmembrane helix</keyword>
<dbReference type="GO" id="GO:0016780">
    <property type="term" value="F:phosphotransferase activity, for other substituted phosphate groups"/>
    <property type="evidence" value="ECO:0007669"/>
    <property type="project" value="InterPro"/>
</dbReference>
<evidence type="ECO:0000256" key="7">
    <source>
        <dbReference type="PIRSR" id="PIRSR600715-1"/>
    </source>
</evidence>
<feature type="binding site" evidence="7">
    <location>
        <position position="168"/>
    </location>
    <ligand>
        <name>Mg(2+)</name>
        <dbReference type="ChEBI" id="CHEBI:18420"/>
    </ligand>
</feature>
<feature type="transmembrane region" description="Helical" evidence="8">
    <location>
        <begin position="117"/>
        <end position="135"/>
    </location>
</feature>
<dbReference type="PROSITE" id="PS01348">
    <property type="entry name" value="MRAY_2"/>
    <property type="match status" value="1"/>
</dbReference>
<dbReference type="GO" id="GO:0005886">
    <property type="term" value="C:plasma membrane"/>
    <property type="evidence" value="ECO:0007669"/>
    <property type="project" value="UniProtKB-SubCell"/>
</dbReference>
<gene>
    <name evidence="9" type="ORF">SAMN04490243_0152</name>
</gene>
<dbReference type="OrthoDB" id="9783652at2"/>
<feature type="transmembrane region" description="Helical" evidence="8">
    <location>
        <begin position="147"/>
        <end position="168"/>
    </location>
</feature>
<dbReference type="GO" id="GO:0044038">
    <property type="term" value="P:cell wall macromolecule biosynthetic process"/>
    <property type="evidence" value="ECO:0007669"/>
    <property type="project" value="TreeGrafter"/>
</dbReference>
<feature type="transmembrane region" description="Helical" evidence="8">
    <location>
        <begin position="86"/>
        <end position="105"/>
    </location>
</feature>
<keyword evidence="3 9" id="KW-0808">Transferase</keyword>
<protein>
    <submittedName>
        <fullName evidence="9">UDP-N-acetylmuramyl pentapeptide phosphotransferase/UDP-N-acetylglucosamine-1-phosphate transferase</fullName>
    </submittedName>
</protein>
<evidence type="ECO:0000256" key="6">
    <source>
        <dbReference type="ARBA" id="ARBA00023136"/>
    </source>
</evidence>
<dbReference type="GO" id="GO:0046872">
    <property type="term" value="F:metal ion binding"/>
    <property type="evidence" value="ECO:0007669"/>
    <property type="project" value="UniProtKB-KW"/>
</dbReference>
<feature type="transmembrane region" description="Helical" evidence="8">
    <location>
        <begin position="255"/>
        <end position="275"/>
    </location>
</feature>
<evidence type="ECO:0000256" key="4">
    <source>
        <dbReference type="ARBA" id="ARBA00022692"/>
    </source>
</evidence>
<keyword evidence="2" id="KW-1003">Cell membrane</keyword>
<dbReference type="CDD" id="cd06853">
    <property type="entry name" value="GT_WecA_like"/>
    <property type="match status" value="1"/>
</dbReference>
<dbReference type="STRING" id="400055.SAMN04490243_0152"/>
<feature type="transmembrane region" description="Helical" evidence="8">
    <location>
        <begin position="199"/>
        <end position="219"/>
    </location>
</feature>
<keyword evidence="7" id="KW-0460">Magnesium</keyword>
<keyword evidence="6 8" id="KW-0472">Membrane</keyword>
<proteinExistence type="predicted"/>
<dbReference type="AlphaFoldDB" id="A0A1I6FMY8"/>
<dbReference type="RefSeq" id="WP_092979900.1">
    <property type="nucleotide sequence ID" value="NZ_FOYQ01000001.1"/>
</dbReference>
<evidence type="ECO:0000313" key="9">
    <source>
        <dbReference type="EMBL" id="SFR31325.1"/>
    </source>
</evidence>
<name>A0A1I6FMY8_9FLAO</name>
<dbReference type="InterPro" id="IPR018480">
    <property type="entry name" value="PNAcMuramoyl-5peptid_Trfase_CS"/>
</dbReference>
<dbReference type="GO" id="GO:0071555">
    <property type="term" value="P:cell wall organization"/>
    <property type="evidence" value="ECO:0007669"/>
    <property type="project" value="TreeGrafter"/>
</dbReference>
<keyword evidence="7" id="KW-0479">Metal-binding</keyword>
<dbReference type="Pfam" id="PF00953">
    <property type="entry name" value="Glycos_transf_4"/>
    <property type="match status" value="1"/>
</dbReference>
<evidence type="ECO:0000256" key="8">
    <source>
        <dbReference type="SAM" id="Phobius"/>
    </source>
</evidence>
<feature type="transmembrane region" description="Helical" evidence="8">
    <location>
        <begin position="313"/>
        <end position="331"/>
    </location>
</feature>
<evidence type="ECO:0000313" key="10">
    <source>
        <dbReference type="Proteomes" id="UP000199534"/>
    </source>
</evidence>
<evidence type="ECO:0000256" key="5">
    <source>
        <dbReference type="ARBA" id="ARBA00022989"/>
    </source>
</evidence>
<comment type="subcellular location">
    <subcellularLocation>
        <location evidence="1">Cell membrane</location>
        <topology evidence="1">Multi-pass membrane protein</topology>
    </subcellularLocation>
</comment>
<dbReference type="PANTHER" id="PTHR22926">
    <property type="entry name" value="PHOSPHO-N-ACETYLMURAMOYL-PENTAPEPTIDE-TRANSFERASE"/>
    <property type="match status" value="1"/>
</dbReference>
<dbReference type="Proteomes" id="UP000199534">
    <property type="component" value="Unassembled WGS sequence"/>
</dbReference>
<comment type="cofactor">
    <cofactor evidence="7">
        <name>Mg(2+)</name>
        <dbReference type="ChEBI" id="CHEBI:18420"/>
    </cofactor>
</comment>
<accession>A0A1I6FMY8</accession>
<feature type="transmembrane region" description="Helical" evidence="8">
    <location>
        <begin position="337"/>
        <end position="357"/>
    </location>
</feature>
<reference evidence="9 10" key="1">
    <citation type="submission" date="2016-10" db="EMBL/GenBank/DDBJ databases">
        <authorList>
            <person name="de Groot N.N."/>
        </authorList>
    </citation>
    <scope>NUCLEOTIDE SEQUENCE [LARGE SCALE GENOMIC DNA]</scope>
    <source>
        <strain evidence="9 10">DSM 21019</strain>
    </source>
</reference>
<evidence type="ECO:0000256" key="3">
    <source>
        <dbReference type="ARBA" id="ARBA00022679"/>
    </source>
</evidence>